<dbReference type="InterPro" id="IPR036861">
    <property type="entry name" value="Endochitinase-like_sf"/>
</dbReference>
<evidence type="ECO:0000256" key="3">
    <source>
        <dbReference type="SAM" id="MobiDB-lite"/>
    </source>
</evidence>
<comment type="caution">
    <text evidence="6">The sequence shown here is derived from an EMBL/GenBank/DDBJ whole genome shotgun (WGS) entry which is preliminary data.</text>
</comment>
<evidence type="ECO:0000256" key="4">
    <source>
        <dbReference type="SAM" id="SignalP"/>
    </source>
</evidence>
<feature type="chain" id="PRO_5045323404" description="Chitin-binding type-1 domain-containing protein" evidence="4">
    <location>
        <begin position="22"/>
        <end position="981"/>
    </location>
</feature>
<evidence type="ECO:0000256" key="1">
    <source>
        <dbReference type="ARBA" id="ARBA00022669"/>
    </source>
</evidence>
<dbReference type="InterPro" id="IPR057230">
    <property type="entry name" value="DUF7908"/>
</dbReference>
<keyword evidence="4" id="KW-0732">Signal</keyword>
<dbReference type="SUPFAM" id="SSF57016">
    <property type="entry name" value="Plant lectins/antimicrobial peptides"/>
    <property type="match status" value="1"/>
</dbReference>
<accession>A0ABR0E7N8</accession>
<keyword evidence="7" id="KW-1185">Reference proteome</keyword>
<feature type="region of interest" description="Disordered" evidence="3">
    <location>
        <begin position="386"/>
        <end position="406"/>
    </location>
</feature>
<dbReference type="InterPro" id="IPR001002">
    <property type="entry name" value="Chitin-bd_1"/>
</dbReference>
<comment type="caution">
    <text evidence="2">Lacks conserved residue(s) required for the propagation of feature annotation.</text>
</comment>
<dbReference type="CDD" id="cd11618">
    <property type="entry name" value="ChtBD1_1"/>
    <property type="match status" value="1"/>
</dbReference>
<keyword evidence="1 2" id="KW-0147">Chitin-binding</keyword>
<dbReference type="Proteomes" id="UP001305779">
    <property type="component" value="Unassembled WGS sequence"/>
</dbReference>
<evidence type="ECO:0000313" key="6">
    <source>
        <dbReference type="EMBL" id="KAK4497226.1"/>
    </source>
</evidence>
<keyword evidence="2" id="KW-1015">Disulfide bond</keyword>
<dbReference type="PROSITE" id="PS50941">
    <property type="entry name" value="CHIT_BIND_I_2"/>
    <property type="match status" value="1"/>
</dbReference>
<dbReference type="Pfam" id="PF25485">
    <property type="entry name" value="DUF7908"/>
    <property type="match status" value="1"/>
</dbReference>
<dbReference type="Gene3D" id="3.30.60.10">
    <property type="entry name" value="Endochitinase-like"/>
    <property type="match status" value="1"/>
</dbReference>
<dbReference type="Gene3D" id="3.50.4.10">
    <property type="entry name" value="Hepatocyte Growth Factor"/>
    <property type="match status" value="1"/>
</dbReference>
<evidence type="ECO:0000313" key="7">
    <source>
        <dbReference type="Proteomes" id="UP001305779"/>
    </source>
</evidence>
<feature type="disulfide bond" evidence="2">
    <location>
        <begin position="290"/>
        <end position="304"/>
    </location>
</feature>
<organism evidence="6 7">
    <name type="scientific">Zasmidium cellare</name>
    <name type="common">Wine cellar mold</name>
    <name type="synonym">Racodium cellare</name>
    <dbReference type="NCBI Taxonomy" id="395010"/>
    <lineage>
        <taxon>Eukaryota</taxon>
        <taxon>Fungi</taxon>
        <taxon>Dikarya</taxon>
        <taxon>Ascomycota</taxon>
        <taxon>Pezizomycotina</taxon>
        <taxon>Dothideomycetes</taxon>
        <taxon>Dothideomycetidae</taxon>
        <taxon>Mycosphaerellales</taxon>
        <taxon>Mycosphaerellaceae</taxon>
        <taxon>Zasmidium</taxon>
    </lineage>
</organism>
<gene>
    <name evidence="6" type="ORF">PRZ48_011676</name>
</gene>
<evidence type="ECO:0000256" key="2">
    <source>
        <dbReference type="PROSITE-ProRule" id="PRU00261"/>
    </source>
</evidence>
<feature type="signal peptide" evidence="4">
    <location>
        <begin position="1"/>
        <end position="21"/>
    </location>
</feature>
<name>A0ABR0E7N8_ZASCE</name>
<feature type="domain" description="Chitin-binding type-1" evidence="5">
    <location>
        <begin position="271"/>
        <end position="317"/>
    </location>
</feature>
<protein>
    <recommendedName>
        <fullName evidence="5">Chitin-binding type-1 domain-containing protein</fullName>
    </recommendedName>
</protein>
<proteinExistence type="predicted"/>
<sequence length="981" mass="99226">MYLHGGVLGLAVAALPLGALSQVITITEYPSTCSAVYTTRTASFTNGSAIYTSGSSSVTVYQSTVIVTPLPSSASATPTALSDAALNEGLPFVLQIQPGVGGGSKKRQAESATYLTAGGYTTTDPSRAVQYRISNGTLGATTGGWISTEPDVENMPFAISSTLRSISTRFAFEDLQLHWNNTAFDGGAAGFFTVPAGNGSQQVIVRFSGPRDPSWVGVTFAAQAASGLGIQTLSSVGSTTISTLISIGSMTIPISSTAEPPSSTSGNVSPVGTCGPDVGFNCYGADAGSCCSQYGYCGSGFTYCGTGCQPDYGDCDAVEESSSSVVSYAPTVISSGSAVISTSVPAVPSSSAVVSSGAVSSVATSSSVASSASASISAVVPSSAIPSSTASSWSSPAEWTTVTPSPSVSLSIATSDGSNVTYSITFTPIPSVVTSGSSEYTILPTYTGPGEPIGPIGPIQSSSLRDTVISLSPTSSWSSSPAVGSSSVSVVPSSSAAPVFSSTSAVQAPSSTALTPSPSFAITSSSSPIAPSPSTTSYTNLETFPSIIPDSTTSSSSTAAISLSTASPRVSSSPSSSAAFSSSIPSSSPVAASSTAASTSSAASSAPSGAICPAGDNTIVTDTQGAQYRIGCNRDTLGNSTPGLEARNSYTECMTLCENMAGCRGFTWAGLGSSTNGAGPGNCYLKSTTNGEALEFSAPNAANPQVVSGIRVAGAASGAPSSSLVASSSAAASSSALTSSLPITTSSAALTSSSAIPSTSSSAAPSLTHLVLTSPTPCDFGDPPSWDEDDSYCEVRLPSPMTIYTTSSPRTYFSTNGFLALLAGSSQYQVQQLPTPWLPNATVLPLWDDLFVYRQGGQTPTQGMWYQLSDDGVVYEWYVARAGVEATIYHFTLSYNYTTPGVFEYRYYLTGGEEEGAYASVGMQGRKLQSPPYYESCADETCVVDASGAATGYQYSWKSGVITPGLVVRCDTNANTCTQAA</sequence>
<evidence type="ECO:0000259" key="5">
    <source>
        <dbReference type="PROSITE" id="PS50941"/>
    </source>
</evidence>
<reference evidence="6 7" key="1">
    <citation type="journal article" date="2023" name="G3 (Bethesda)">
        <title>A chromosome-level genome assembly of Zasmidium syzygii isolated from banana leaves.</title>
        <authorList>
            <person name="van Westerhoven A.C."/>
            <person name="Mehrabi R."/>
            <person name="Talebi R."/>
            <person name="Steentjes M.B.F."/>
            <person name="Corcolon B."/>
            <person name="Chong P.A."/>
            <person name="Kema G.H.J."/>
            <person name="Seidl M.F."/>
        </authorList>
    </citation>
    <scope>NUCLEOTIDE SEQUENCE [LARGE SCALE GENOMIC DNA]</scope>
    <source>
        <strain evidence="6 7">P124</strain>
    </source>
</reference>
<dbReference type="EMBL" id="JAXOVC010000009">
    <property type="protein sequence ID" value="KAK4497226.1"/>
    <property type="molecule type" value="Genomic_DNA"/>
</dbReference>